<gene>
    <name evidence="3" type="ORF">DSOUD_3476</name>
</gene>
<dbReference type="PANTHER" id="PTHR10579:SF43">
    <property type="entry name" value="ZINC FINGER (C3HC4-TYPE RING FINGER) FAMILY PROTEIN"/>
    <property type="match status" value="1"/>
</dbReference>
<feature type="signal peptide" evidence="1">
    <location>
        <begin position="1"/>
        <end position="22"/>
    </location>
</feature>
<protein>
    <submittedName>
        <fullName evidence="3">VWA domain-containing protein</fullName>
    </submittedName>
</protein>
<accession>A0A0M4CZM2</accession>
<dbReference type="OrthoDB" id="9781333at2"/>
<dbReference type="STRING" id="1603606.DSOUD_3476"/>
<dbReference type="Gene3D" id="3.40.50.410">
    <property type="entry name" value="von Willebrand factor, type A domain"/>
    <property type="match status" value="1"/>
</dbReference>
<dbReference type="PANTHER" id="PTHR10579">
    <property type="entry name" value="CALCIUM-ACTIVATED CHLORIDE CHANNEL REGULATOR"/>
    <property type="match status" value="1"/>
</dbReference>
<evidence type="ECO:0000313" key="4">
    <source>
        <dbReference type="Proteomes" id="UP000057158"/>
    </source>
</evidence>
<dbReference type="Pfam" id="PF00092">
    <property type="entry name" value="VWA"/>
    <property type="match status" value="1"/>
</dbReference>
<dbReference type="InterPro" id="IPR036465">
    <property type="entry name" value="vWFA_dom_sf"/>
</dbReference>
<feature type="domain" description="VWFA" evidence="2">
    <location>
        <begin position="70"/>
        <end position="249"/>
    </location>
</feature>
<keyword evidence="1" id="KW-0732">Signal</keyword>
<evidence type="ECO:0000259" key="2">
    <source>
        <dbReference type="PROSITE" id="PS50234"/>
    </source>
</evidence>
<keyword evidence="4" id="KW-1185">Reference proteome</keyword>
<reference evidence="3 4" key="1">
    <citation type="submission" date="2015-07" db="EMBL/GenBank/DDBJ databases">
        <title>Isolation and Genomic Characterization of a Novel Halophilic Metal-Reducing Deltaproteobacterium from the Deep Subsurface.</title>
        <authorList>
            <person name="Badalamenti J.P."/>
            <person name="Summers Z.M."/>
            <person name="Gralnick J.A."/>
            <person name="Bond D.R."/>
        </authorList>
    </citation>
    <scope>NUCLEOTIDE SEQUENCE [LARGE SCALE GENOMIC DNA]</scope>
    <source>
        <strain evidence="3 4">WTL</strain>
    </source>
</reference>
<dbReference type="SUPFAM" id="SSF53300">
    <property type="entry name" value="vWA-like"/>
    <property type="match status" value="1"/>
</dbReference>
<evidence type="ECO:0000256" key="1">
    <source>
        <dbReference type="SAM" id="SignalP"/>
    </source>
</evidence>
<organism evidence="3 4">
    <name type="scientific">Desulfuromonas soudanensis</name>
    <dbReference type="NCBI Taxonomy" id="1603606"/>
    <lineage>
        <taxon>Bacteria</taxon>
        <taxon>Pseudomonadati</taxon>
        <taxon>Thermodesulfobacteriota</taxon>
        <taxon>Desulfuromonadia</taxon>
        <taxon>Desulfuromonadales</taxon>
        <taxon>Desulfuromonadaceae</taxon>
        <taxon>Desulfuromonas</taxon>
    </lineage>
</organism>
<dbReference type="Proteomes" id="UP000057158">
    <property type="component" value="Chromosome"/>
</dbReference>
<dbReference type="EMBL" id="CP010802">
    <property type="protein sequence ID" value="ALC18191.1"/>
    <property type="molecule type" value="Genomic_DNA"/>
</dbReference>
<dbReference type="PROSITE" id="PS50234">
    <property type="entry name" value="VWFA"/>
    <property type="match status" value="1"/>
</dbReference>
<dbReference type="SMART" id="SM00327">
    <property type="entry name" value="VWA"/>
    <property type="match status" value="1"/>
</dbReference>
<feature type="chain" id="PRO_5005791785" evidence="1">
    <location>
        <begin position="23"/>
        <end position="445"/>
    </location>
</feature>
<dbReference type="RefSeq" id="WP_053552130.1">
    <property type="nucleotide sequence ID" value="NZ_CP010802.1"/>
</dbReference>
<name>A0A0M4CZM2_9BACT</name>
<proteinExistence type="predicted"/>
<evidence type="ECO:0000313" key="3">
    <source>
        <dbReference type="EMBL" id="ALC18191.1"/>
    </source>
</evidence>
<dbReference type="KEGG" id="des:DSOUD_3476"/>
<dbReference type="PATRIC" id="fig|1603606.3.peg.3736"/>
<sequence length="445" mass="47996">MKRSAALLTVAVLLLLSPLPQASAVTEPLVRCRIALDREVLPAGPAQTTIVKVTLEVAPLLRKTERPPVNLVLVLDRSGSMAGSKIEKAKEAAIEALHRLGPQDLFSLVAYNQQVETLIPSQSAAHIEAIEGEIRGIYADGNTALFGAVSQGAAQIRKNLHRDFVHRVILLSDGLANVGPSAPADLARLGAALLKEGISVTTIGVGTDFNEDLMTELAGRSDGNHYFVESSSDLPRIFAAELGDVLSVVARKVVIEIECPDGVRPLRIIGRQGRIRGNRVELQMNQLYGGQEKYALVEVTVPPSRPEQTLALARVSCRYDNALTNRSESSSAEAVARFSGRAEEVRKGANRKVQEAVVENEMAVARDRALDLYNAGKPAAAALELRQKKDELQEKNEALGFSDLAGSAAGLEADAAAFEEQKLDSPAKKALRSESYKVRSQQRDY</sequence>
<dbReference type="InterPro" id="IPR051266">
    <property type="entry name" value="CLCR"/>
</dbReference>
<dbReference type="InterPro" id="IPR002035">
    <property type="entry name" value="VWF_A"/>
</dbReference>
<dbReference type="AlphaFoldDB" id="A0A0M4CZM2"/>